<evidence type="ECO:0000313" key="2">
    <source>
        <dbReference type="Proteomes" id="UP000663722"/>
    </source>
</evidence>
<accession>A0A975GP26</accession>
<dbReference type="KEGG" id="dmm:dnm_044370"/>
<keyword evidence="2" id="KW-1185">Reference proteome</keyword>
<gene>
    <name evidence="1" type="ORF">dnm_044370</name>
</gene>
<dbReference type="Proteomes" id="UP000663722">
    <property type="component" value="Chromosome"/>
</dbReference>
<protein>
    <submittedName>
        <fullName evidence="1">Uncharacterized protein</fullName>
    </submittedName>
</protein>
<sequence length="49" mass="5430">MTDGVQILSAKTGLQMGGIARFDKLNDRPDRLKNWLTDSTDLLTSSTTF</sequence>
<evidence type="ECO:0000313" key="1">
    <source>
        <dbReference type="EMBL" id="QTA88392.1"/>
    </source>
</evidence>
<proteinExistence type="predicted"/>
<name>A0A975GP26_9BACT</name>
<dbReference type="EMBL" id="CP061800">
    <property type="protein sequence ID" value="QTA88392.1"/>
    <property type="molecule type" value="Genomic_DNA"/>
</dbReference>
<organism evidence="1 2">
    <name type="scientific">Desulfonema magnum</name>
    <dbReference type="NCBI Taxonomy" id="45655"/>
    <lineage>
        <taxon>Bacteria</taxon>
        <taxon>Pseudomonadati</taxon>
        <taxon>Thermodesulfobacteriota</taxon>
        <taxon>Desulfobacteria</taxon>
        <taxon>Desulfobacterales</taxon>
        <taxon>Desulfococcaceae</taxon>
        <taxon>Desulfonema</taxon>
    </lineage>
</organism>
<dbReference type="AlphaFoldDB" id="A0A975GP26"/>
<reference evidence="1" key="1">
    <citation type="journal article" date="2021" name="Microb. Physiol.">
        <title>Proteogenomic Insights into the Physiology of Marine, Sulfate-Reducing, Filamentous Desulfonema limicola and Desulfonema magnum.</title>
        <authorList>
            <person name="Schnaars V."/>
            <person name="Wohlbrand L."/>
            <person name="Scheve S."/>
            <person name="Hinrichs C."/>
            <person name="Reinhardt R."/>
            <person name="Rabus R."/>
        </authorList>
    </citation>
    <scope>NUCLEOTIDE SEQUENCE</scope>
    <source>
        <strain evidence="1">4be13</strain>
    </source>
</reference>